<sequence length="71" mass="8163">MAIKNNLNVLMAKKGIRSYSEMSRRTGYHYATVRHFSMGLHKRVDTGLIESLCSVLECDLKDLLYIEKKNA</sequence>
<reference evidence="2" key="1">
    <citation type="submission" date="2021-04" db="EMBL/GenBank/DDBJ databases">
        <title>Genomic analysis of electroactive and textile dye degrading Bacillus circulans strain: DC10 isolated from constructed wetland-microbial fuel cells treating textile dye wastewaters.</title>
        <authorList>
            <person name="Patel D.U."/>
            <person name="Desai C.R."/>
        </authorList>
    </citation>
    <scope>NUCLEOTIDE SEQUENCE</scope>
    <source>
        <strain evidence="2">DC10</strain>
    </source>
</reference>
<comment type="caution">
    <text evidence="2">The sequence shown here is derived from an EMBL/GenBank/DDBJ whole genome shotgun (WGS) entry which is preliminary data.</text>
</comment>
<feature type="domain" description="HTH cro/C1-type" evidence="1">
    <location>
        <begin position="6"/>
        <end position="68"/>
    </location>
</feature>
<evidence type="ECO:0000313" key="2">
    <source>
        <dbReference type="EMBL" id="MBR8668040.1"/>
    </source>
</evidence>
<protein>
    <submittedName>
        <fullName evidence="2">Helix-turn-helix transcriptional regulator</fullName>
    </submittedName>
</protein>
<dbReference type="InterPro" id="IPR010982">
    <property type="entry name" value="Lambda_DNA-bd_dom_sf"/>
</dbReference>
<organism evidence="2">
    <name type="scientific">Niallia circulans</name>
    <name type="common">Bacillus circulans</name>
    <dbReference type="NCBI Taxonomy" id="1397"/>
    <lineage>
        <taxon>Bacteria</taxon>
        <taxon>Bacillati</taxon>
        <taxon>Bacillota</taxon>
        <taxon>Bacilli</taxon>
        <taxon>Bacillales</taxon>
        <taxon>Bacillaceae</taxon>
        <taxon>Niallia</taxon>
    </lineage>
</organism>
<dbReference type="GO" id="GO:0003677">
    <property type="term" value="F:DNA binding"/>
    <property type="evidence" value="ECO:0007669"/>
    <property type="project" value="InterPro"/>
</dbReference>
<gene>
    <name evidence="2" type="ORF">KD144_00685</name>
</gene>
<dbReference type="InterPro" id="IPR001387">
    <property type="entry name" value="Cro/C1-type_HTH"/>
</dbReference>
<proteinExistence type="predicted"/>
<accession>A0A941JH43</accession>
<dbReference type="SUPFAM" id="SSF47413">
    <property type="entry name" value="lambda repressor-like DNA-binding domains"/>
    <property type="match status" value="1"/>
</dbReference>
<dbReference type="AlphaFoldDB" id="A0A941JH43"/>
<dbReference type="EMBL" id="JAGTPX010000001">
    <property type="protein sequence ID" value="MBR8668040.1"/>
    <property type="molecule type" value="Genomic_DNA"/>
</dbReference>
<name>A0A941JH43_NIACI</name>
<evidence type="ECO:0000259" key="1">
    <source>
        <dbReference type="Pfam" id="PF13443"/>
    </source>
</evidence>
<dbReference type="Gene3D" id="1.10.260.40">
    <property type="entry name" value="lambda repressor-like DNA-binding domains"/>
    <property type="match status" value="1"/>
</dbReference>
<dbReference type="RefSeq" id="WP_212116708.1">
    <property type="nucleotide sequence ID" value="NZ_JAGTPX020000001.1"/>
</dbReference>
<dbReference type="Pfam" id="PF13443">
    <property type="entry name" value="HTH_26"/>
    <property type="match status" value="1"/>
</dbReference>